<dbReference type="GO" id="GO:0016787">
    <property type="term" value="F:hydrolase activity"/>
    <property type="evidence" value="ECO:0007669"/>
    <property type="project" value="UniProtKB-KW"/>
</dbReference>
<proteinExistence type="predicted"/>
<dbReference type="InterPro" id="IPR004843">
    <property type="entry name" value="Calcineurin-like_PHP"/>
</dbReference>
<reference evidence="4 5" key="1">
    <citation type="submission" date="2014-08" db="EMBL/GenBank/DDBJ databases">
        <title>Comparative genomics reveals surprising divergence of two closely related strains of uncultivated UCYN-A cyanobacteria.</title>
        <authorList>
            <person name="Bombar D."/>
            <person name="Heller P."/>
            <person name="Sanchez-Baracaldo P."/>
            <person name="Carter B.J."/>
            <person name="Zert J.P."/>
        </authorList>
    </citation>
    <scope>NUCLEOTIDE SEQUENCE [LARGE SCALE GENOMIC DNA]</scope>
</reference>
<evidence type="ECO:0000313" key="5">
    <source>
        <dbReference type="Proteomes" id="UP000028922"/>
    </source>
</evidence>
<dbReference type="InterPro" id="IPR029052">
    <property type="entry name" value="Metallo-depent_PP-like"/>
</dbReference>
<evidence type="ECO:0000256" key="1">
    <source>
        <dbReference type="ARBA" id="ARBA00022729"/>
    </source>
</evidence>
<dbReference type="PATRIC" id="fig|1527444.3.peg.621"/>
<dbReference type="SUPFAM" id="SSF56300">
    <property type="entry name" value="Metallo-dependent phosphatases"/>
    <property type="match status" value="1"/>
</dbReference>
<accession>A0A086CHB3</accession>
<keyword evidence="1" id="KW-0732">Signal</keyword>
<dbReference type="Pfam" id="PF00149">
    <property type="entry name" value="Metallophos"/>
    <property type="match status" value="1"/>
</dbReference>
<dbReference type="Gene3D" id="3.60.21.10">
    <property type="match status" value="1"/>
</dbReference>
<dbReference type="PANTHER" id="PTHR10161:SF14">
    <property type="entry name" value="TARTRATE-RESISTANT ACID PHOSPHATASE TYPE 5"/>
    <property type="match status" value="1"/>
</dbReference>
<gene>
    <name evidence="4" type="ORF">ucyna2_00648</name>
</gene>
<dbReference type="InterPro" id="IPR051558">
    <property type="entry name" value="Metallophosphoesterase_PAP"/>
</dbReference>
<evidence type="ECO:0000259" key="3">
    <source>
        <dbReference type="Pfam" id="PF00149"/>
    </source>
</evidence>
<dbReference type="PANTHER" id="PTHR10161">
    <property type="entry name" value="TARTRATE-RESISTANT ACID PHOSPHATASE TYPE 5"/>
    <property type="match status" value="1"/>
</dbReference>
<sequence>MFYSRRSFLIIIGSIFGSKAFSLIRSSLNFSKNVGVPKQNLNFLNKVLAIPSSTTSSINLSNSIKKKVRVIVISDLNDNYGATTYSPEVIKSISLIKQSKPDLVLCAGDMIAGQKYSLTKKQIQAMWIAFDIHITSHLKQLKIPFGFSLGNHDASGAIYKNQLTFYKERILASQFWNNYQHIPELDFIDKGKFPFYYTFKQNSIFYLVLDASTHIISKEQLIWITNSLESLDSKQASLRFVIGHLPLYPIAVGRNNNGNFIKNGEKLQILLEKHDVHTYISGHQHSYYPGKKGNLELLYSGALGGGPRRLLNSKSPPVKTLTIIDISLPLKQTKYTTYSMSNLQILDIKTLPKSIGNIHRKDISSLKNI</sequence>
<evidence type="ECO:0000313" key="4">
    <source>
        <dbReference type="EMBL" id="KFF41577.1"/>
    </source>
</evidence>
<protein>
    <submittedName>
        <fullName evidence="4">Putative phosphohydrolase</fullName>
    </submittedName>
</protein>
<keyword evidence="2 4" id="KW-0378">Hydrolase</keyword>
<dbReference type="AlphaFoldDB" id="A0A086CHB3"/>
<dbReference type="STRING" id="1527444.ucyna2_00648"/>
<comment type="caution">
    <text evidence="4">The sequence shown here is derived from an EMBL/GenBank/DDBJ whole genome shotgun (WGS) entry which is preliminary data.</text>
</comment>
<dbReference type="Proteomes" id="UP000028922">
    <property type="component" value="Unassembled WGS sequence"/>
</dbReference>
<dbReference type="EMBL" id="JPSP01000005">
    <property type="protein sequence ID" value="KFF41577.1"/>
    <property type="molecule type" value="Genomic_DNA"/>
</dbReference>
<feature type="domain" description="Calcineurin-like phosphoesterase" evidence="3">
    <location>
        <begin position="69"/>
        <end position="287"/>
    </location>
</feature>
<name>A0A086CHB3_9CHRO</name>
<organism evidence="4 5">
    <name type="scientific">Candidatus Atelocyanobacterium thalassa isolate SIO64986</name>
    <dbReference type="NCBI Taxonomy" id="1527444"/>
    <lineage>
        <taxon>Bacteria</taxon>
        <taxon>Bacillati</taxon>
        <taxon>Cyanobacteriota</taxon>
        <taxon>Cyanophyceae</taxon>
        <taxon>Oscillatoriophycideae</taxon>
        <taxon>Chroococcales</taxon>
        <taxon>Aphanothecaceae</taxon>
        <taxon>Candidatus Atelocyanobacterium</taxon>
        <taxon>Candidatus Atelocyanobacterium thalassae</taxon>
    </lineage>
</organism>
<evidence type="ECO:0000256" key="2">
    <source>
        <dbReference type="ARBA" id="ARBA00022801"/>
    </source>
</evidence>
<dbReference type="eggNOG" id="COG1409">
    <property type="taxonomic scope" value="Bacteria"/>
</dbReference>